<accession>A0A2G4EZ51</accession>
<organism evidence="2 3">
    <name type="scientific">Tychonema bourrellyi FEM_GT703</name>
    <dbReference type="NCBI Taxonomy" id="2040638"/>
    <lineage>
        <taxon>Bacteria</taxon>
        <taxon>Bacillati</taxon>
        <taxon>Cyanobacteriota</taxon>
        <taxon>Cyanophyceae</taxon>
        <taxon>Oscillatoriophycideae</taxon>
        <taxon>Oscillatoriales</taxon>
        <taxon>Microcoleaceae</taxon>
        <taxon>Tychonema</taxon>
    </lineage>
</organism>
<proteinExistence type="predicted"/>
<dbReference type="OrthoDB" id="512705at2"/>
<protein>
    <submittedName>
        <fullName evidence="2">DUF1822 domain-containing protein</fullName>
    </submittedName>
</protein>
<dbReference type="EMBL" id="NXIB02000078">
    <property type="protein sequence ID" value="PHX54780.1"/>
    <property type="molecule type" value="Genomic_DNA"/>
</dbReference>
<dbReference type="InterPro" id="IPR014951">
    <property type="entry name" value="DUF1822"/>
</dbReference>
<dbReference type="RefSeq" id="WP_096828522.1">
    <property type="nucleotide sequence ID" value="NZ_NXIB02000078.1"/>
</dbReference>
<comment type="caution">
    <text evidence="2">The sequence shown here is derived from an EMBL/GenBank/DDBJ whole genome shotgun (WGS) entry which is preliminary data.</text>
</comment>
<evidence type="ECO:0000256" key="1">
    <source>
        <dbReference type="SAM" id="MobiDB-lite"/>
    </source>
</evidence>
<reference evidence="2" key="1">
    <citation type="submission" date="2017-10" db="EMBL/GenBank/DDBJ databases">
        <title>Draft genome sequence of the planktic cyanobacteria Tychonema bourrellyi isolated from alpine lentic freshwater.</title>
        <authorList>
            <person name="Tett A."/>
            <person name="Armanini F."/>
            <person name="Asnicar F."/>
            <person name="Boscaini A."/>
            <person name="Pasolli E."/>
            <person name="Zolfo M."/>
            <person name="Donati C."/>
            <person name="Salmaso N."/>
            <person name="Segata N."/>
        </authorList>
    </citation>
    <scope>NUCLEOTIDE SEQUENCE</scope>
    <source>
        <strain evidence="2">FEM_GT703</strain>
    </source>
</reference>
<name>A0A2G4EZ51_9CYAN</name>
<sequence>MATFARSGARSGDNEERTPGISRGRVIDLGIQLAGHPVALIVHFTKESENKCNILLQVHPGGGKTYLPPDVELIVLDDAGGVFLEAKSRLADNWIQLEFRGEPGERFSVKVALGDASIVEDFVI</sequence>
<dbReference type="Proteomes" id="UP000226442">
    <property type="component" value="Unassembled WGS sequence"/>
</dbReference>
<dbReference type="Pfam" id="PF08852">
    <property type="entry name" value="DUF1822"/>
    <property type="match status" value="1"/>
</dbReference>
<evidence type="ECO:0000313" key="3">
    <source>
        <dbReference type="Proteomes" id="UP000226442"/>
    </source>
</evidence>
<gene>
    <name evidence="2" type="ORF">CP500_014255</name>
</gene>
<keyword evidence="3" id="KW-1185">Reference proteome</keyword>
<feature type="region of interest" description="Disordered" evidence="1">
    <location>
        <begin position="1"/>
        <end position="21"/>
    </location>
</feature>
<dbReference type="AlphaFoldDB" id="A0A2G4EZ51"/>
<evidence type="ECO:0000313" key="2">
    <source>
        <dbReference type="EMBL" id="PHX54780.1"/>
    </source>
</evidence>